<dbReference type="InterPro" id="IPR054816">
    <property type="entry name" value="Lipoprotein_mollicutes-type_CS"/>
</dbReference>
<keyword evidence="1" id="KW-0732">Signal</keyword>
<dbReference type="PROSITE" id="PS51257">
    <property type="entry name" value="PROKAR_LIPOPROTEIN"/>
    <property type="match status" value="1"/>
</dbReference>
<protein>
    <recommendedName>
        <fullName evidence="4">Lipoprotein</fullName>
    </recommendedName>
</protein>
<dbReference type="Proteomes" id="UP000294309">
    <property type="component" value="Chromosome"/>
</dbReference>
<feature type="signal peptide" evidence="1">
    <location>
        <begin position="1"/>
        <end position="23"/>
    </location>
</feature>
<proteinExistence type="predicted"/>
<sequence length="229" mass="25533">MKKILSILGALTLSSIAASSVVACGGEIKLGTVDTKLTELDGVKKDLTVTYDSSKENDPKYSSREEHIGMYIMSTYSTDYKVVESTVENVLNETYKSYIATSARGYISLAKNAIKNFKLDGFEESEFDSPSLESAVNVVNKFVSKLNGRQLLDRLYGGNSAKEVQDDQISNYLSLIYKHLFLVDSKGEGESKEYYLYWGSYVDDGSKSQLKYNNGMKLNVTFKEPENKS</sequence>
<evidence type="ECO:0000313" key="3">
    <source>
        <dbReference type="Proteomes" id="UP000294309"/>
    </source>
</evidence>
<dbReference type="AlphaFoldDB" id="A0A4P7AIR6"/>
<feature type="chain" id="PRO_5020505063" description="Lipoprotein" evidence="1">
    <location>
        <begin position="24"/>
        <end position="229"/>
    </location>
</feature>
<evidence type="ECO:0000313" key="2">
    <source>
        <dbReference type="EMBL" id="QBQ08162.1"/>
    </source>
</evidence>
<name>A0A4P7AIR6_9MOLU</name>
<evidence type="ECO:0008006" key="4">
    <source>
        <dbReference type="Google" id="ProtNLM"/>
    </source>
</evidence>
<dbReference type="RefSeq" id="WP_134298268.1">
    <property type="nucleotide sequence ID" value="NZ_CP038013.1"/>
</dbReference>
<dbReference type="KEGG" id="sgq:SGLAD_v1c09630"/>
<reference evidence="2 3" key="1">
    <citation type="submission" date="2019-03" db="EMBL/GenBank/DDBJ databases">
        <title>Complete genome sequence of Spiroplasma gladiatoris TG-1 (DSM 22552).</title>
        <authorList>
            <person name="Lin Y.-C."/>
            <person name="Chou L."/>
            <person name="Kuo C.-H."/>
        </authorList>
    </citation>
    <scope>NUCLEOTIDE SEQUENCE [LARGE SCALE GENOMIC DNA]</scope>
    <source>
        <strain evidence="2 3">TG-1</strain>
    </source>
</reference>
<accession>A0A4P7AIR6</accession>
<dbReference type="EMBL" id="CP038013">
    <property type="protein sequence ID" value="QBQ08162.1"/>
    <property type="molecule type" value="Genomic_DNA"/>
</dbReference>
<dbReference type="NCBIfam" id="NF038029">
    <property type="entry name" value="LP_plasma"/>
    <property type="match status" value="1"/>
</dbReference>
<organism evidence="2 3">
    <name type="scientific">Spiroplasma gladiatoris</name>
    <dbReference type="NCBI Taxonomy" id="2143"/>
    <lineage>
        <taxon>Bacteria</taxon>
        <taxon>Bacillati</taxon>
        <taxon>Mycoplasmatota</taxon>
        <taxon>Mollicutes</taxon>
        <taxon>Entomoplasmatales</taxon>
        <taxon>Spiroplasmataceae</taxon>
        <taxon>Spiroplasma</taxon>
    </lineage>
</organism>
<gene>
    <name evidence="2" type="ORF">SGLAD_v1c09630</name>
</gene>
<keyword evidence="3" id="KW-1185">Reference proteome</keyword>
<evidence type="ECO:0000256" key="1">
    <source>
        <dbReference type="SAM" id="SignalP"/>
    </source>
</evidence>